<sequence length="130" mass="15125">MFGFFKRCKPVTLELDSATIEAMFDEVNLPDEREYERISEHVADLLDTLKVDINNRKFVWKNGTALGITELTQHIHNAEPAMAVDEVDMCITHWLEEAYCPEGISEGQMEKLQVKIENWIEDHQNEREAM</sequence>
<dbReference type="AlphaFoldDB" id="A0A2Z2NV44"/>
<proteinExistence type="predicted"/>
<gene>
    <name evidence="1" type="ORF">IMCC3135_19060</name>
</gene>
<name>A0A2Z2NV44_9GAMM</name>
<organism evidence="1 2">
    <name type="scientific">Granulosicoccus antarcticus IMCC3135</name>
    <dbReference type="NCBI Taxonomy" id="1192854"/>
    <lineage>
        <taxon>Bacteria</taxon>
        <taxon>Pseudomonadati</taxon>
        <taxon>Pseudomonadota</taxon>
        <taxon>Gammaproteobacteria</taxon>
        <taxon>Chromatiales</taxon>
        <taxon>Granulosicoccaceae</taxon>
        <taxon>Granulosicoccus</taxon>
    </lineage>
</organism>
<evidence type="ECO:0000313" key="2">
    <source>
        <dbReference type="Proteomes" id="UP000250079"/>
    </source>
</evidence>
<dbReference type="Proteomes" id="UP000250079">
    <property type="component" value="Chromosome"/>
</dbReference>
<accession>A0A2Z2NV44</accession>
<protein>
    <submittedName>
        <fullName evidence="1">Uncharacterized protein</fullName>
    </submittedName>
</protein>
<evidence type="ECO:0000313" key="1">
    <source>
        <dbReference type="EMBL" id="ASJ73891.1"/>
    </source>
</evidence>
<dbReference type="KEGG" id="gai:IMCC3135_19060"/>
<reference evidence="1 2" key="1">
    <citation type="submission" date="2016-12" db="EMBL/GenBank/DDBJ databases">
        <authorList>
            <person name="Song W.-J."/>
            <person name="Kurnit D.M."/>
        </authorList>
    </citation>
    <scope>NUCLEOTIDE SEQUENCE [LARGE SCALE GENOMIC DNA]</scope>
    <source>
        <strain evidence="1 2">IMCC3135</strain>
    </source>
</reference>
<dbReference type="RefSeq" id="WP_157736114.1">
    <property type="nucleotide sequence ID" value="NZ_CP018632.1"/>
</dbReference>
<keyword evidence="2" id="KW-1185">Reference proteome</keyword>
<dbReference type="EMBL" id="CP018632">
    <property type="protein sequence ID" value="ASJ73891.1"/>
    <property type="molecule type" value="Genomic_DNA"/>
</dbReference>